<dbReference type="PRINTS" id="PR00401">
    <property type="entry name" value="SH2DOMAIN"/>
</dbReference>
<dbReference type="Proteomes" id="UP000192578">
    <property type="component" value="Unassembled WGS sequence"/>
</dbReference>
<evidence type="ECO:0000256" key="10">
    <source>
        <dbReference type="ARBA" id="ARBA00023098"/>
    </source>
</evidence>
<dbReference type="PROSITE" id="PS50003">
    <property type="entry name" value="PH_DOMAIN"/>
    <property type="match status" value="1"/>
</dbReference>
<feature type="domain" description="SH2" evidence="16">
    <location>
        <begin position="650"/>
        <end position="739"/>
    </location>
</feature>
<dbReference type="InterPro" id="IPR036860">
    <property type="entry name" value="SH2_dom_sf"/>
</dbReference>
<keyword evidence="9 12" id="KW-0727">SH2 domain</keyword>
<dbReference type="InterPro" id="IPR017946">
    <property type="entry name" value="PLC-like_Pdiesterase_TIM-brl"/>
</dbReference>
<dbReference type="InterPro" id="IPR011993">
    <property type="entry name" value="PH-like_dom_sf"/>
</dbReference>
<dbReference type="InterPro" id="IPR011992">
    <property type="entry name" value="EF-hand-dom_pair"/>
</dbReference>
<dbReference type="SUPFAM" id="SSF49562">
    <property type="entry name" value="C2 domain (Calcium/lipid-binding domain, CaLB)"/>
    <property type="match status" value="1"/>
</dbReference>
<dbReference type="EMBL" id="MTYJ01000218">
    <property type="protein sequence ID" value="OWA51211.1"/>
    <property type="molecule type" value="Genomic_DNA"/>
</dbReference>
<dbReference type="SMART" id="SM00233">
    <property type="entry name" value="PH"/>
    <property type="match status" value="3"/>
</dbReference>
<keyword evidence="8 14" id="KW-0442">Lipid degradation</keyword>
<evidence type="ECO:0000259" key="19">
    <source>
        <dbReference type="PROSITE" id="PS50004"/>
    </source>
</evidence>
<evidence type="ECO:0000259" key="20">
    <source>
        <dbReference type="PROSITE" id="PS50008"/>
    </source>
</evidence>
<dbReference type="Gene3D" id="2.30.29.30">
    <property type="entry name" value="Pleckstrin-homology domain (PH domain)/Phosphotyrosine-binding domain (PTB)"/>
    <property type="match status" value="2"/>
</dbReference>
<dbReference type="InterPro" id="IPR001711">
    <property type="entry name" value="PLipase_C_Pinositol-sp_Y"/>
</dbReference>
<feature type="domain" description="PH" evidence="18">
    <location>
        <begin position="868"/>
        <end position="903"/>
    </location>
</feature>
<evidence type="ECO:0000256" key="12">
    <source>
        <dbReference type="PROSITE-ProRule" id="PRU00191"/>
    </source>
</evidence>
<dbReference type="SUPFAM" id="SSF47473">
    <property type="entry name" value="EF-hand"/>
    <property type="match status" value="1"/>
</dbReference>
<feature type="domain" description="PI-PLC Y-box" evidence="20">
    <location>
        <begin position="925"/>
        <end position="1040"/>
    </location>
</feature>
<dbReference type="CDD" id="cd08592">
    <property type="entry name" value="PI-PLCc_gamma"/>
    <property type="match status" value="1"/>
</dbReference>
<keyword evidence="10 14" id="KW-0443">Lipid metabolism</keyword>
<dbReference type="SUPFAM" id="SSF55550">
    <property type="entry name" value="SH2 domain"/>
    <property type="match status" value="2"/>
</dbReference>
<keyword evidence="6 14" id="KW-0378">Hydrolase</keyword>
<dbReference type="FunFam" id="3.30.505.10:FF:000009">
    <property type="entry name" value="1-phosphatidylinositol 4,5-bisphosphate phosphodiesterase gamma"/>
    <property type="match status" value="1"/>
</dbReference>
<evidence type="ECO:0000256" key="8">
    <source>
        <dbReference type="ARBA" id="ARBA00022963"/>
    </source>
</evidence>
<dbReference type="PROSITE" id="PS50004">
    <property type="entry name" value="C2"/>
    <property type="match status" value="1"/>
</dbReference>
<dbReference type="PROSITE" id="PS50001">
    <property type="entry name" value="SH2"/>
    <property type="match status" value="2"/>
</dbReference>
<dbReference type="PRINTS" id="PR00452">
    <property type="entry name" value="SH3DOMAIN"/>
</dbReference>
<evidence type="ECO:0000313" key="21">
    <source>
        <dbReference type="EMBL" id="OWA51211.1"/>
    </source>
</evidence>
<dbReference type="InterPro" id="IPR001192">
    <property type="entry name" value="PI-PLC_fam"/>
</dbReference>
<evidence type="ECO:0000256" key="5">
    <source>
        <dbReference type="ARBA" id="ARBA00022737"/>
    </source>
</evidence>
<dbReference type="InterPro" id="IPR000980">
    <property type="entry name" value="SH2"/>
</dbReference>
<dbReference type="SMART" id="SM00148">
    <property type="entry name" value="PLCXc"/>
    <property type="match status" value="1"/>
</dbReference>
<dbReference type="GO" id="GO:0051209">
    <property type="term" value="P:release of sequestered calcium ion into cytosol"/>
    <property type="evidence" value="ECO:0007669"/>
    <property type="project" value="TreeGrafter"/>
</dbReference>
<dbReference type="GO" id="GO:0016042">
    <property type="term" value="P:lipid catabolic process"/>
    <property type="evidence" value="ECO:0007669"/>
    <property type="project" value="UniProtKB-KW"/>
</dbReference>
<keyword evidence="11" id="KW-0807">Transducer</keyword>
<dbReference type="PANTHER" id="PTHR10336">
    <property type="entry name" value="PHOSPHOINOSITIDE-SPECIFIC PHOSPHOLIPASE C FAMILY PROTEIN"/>
    <property type="match status" value="1"/>
</dbReference>
<feature type="domain" description="SH3" evidence="17">
    <location>
        <begin position="767"/>
        <end position="827"/>
    </location>
</feature>
<dbReference type="Pfam" id="PF00388">
    <property type="entry name" value="PI-PLC-X"/>
    <property type="match status" value="1"/>
</dbReference>
<evidence type="ECO:0000256" key="4">
    <source>
        <dbReference type="ARBA" id="ARBA00022553"/>
    </source>
</evidence>
<keyword evidence="4" id="KW-0597">Phosphoprotein</keyword>
<evidence type="ECO:0000259" key="17">
    <source>
        <dbReference type="PROSITE" id="PS50002"/>
    </source>
</evidence>
<organism evidence="21 22">
    <name type="scientific">Hypsibius exemplaris</name>
    <name type="common">Freshwater tardigrade</name>
    <dbReference type="NCBI Taxonomy" id="2072580"/>
    <lineage>
        <taxon>Eukaryota</taxon>
        <taxon>Metazoa</taxon>
        <taxon>Ecdysozoa</taxon>
        <taxon>Tardigrada</taxon>
        <taxon>Eutardigrada</taxon>
        <taxon>Parachela</taxon>
        <taxon>Hypsibioidea</taxon>
        <taxon>Hypsibiidae</taxon>
        <taxon>Hypsibius</taxon>
    </lineage>
</organism>
<dbReference type="PRINTS" id="PR00390">
    <property type="entry name" value="PHPHLIPASEC"/>
</dbReference>
<dbReference type="FunFam" id="3.30.505.10:FF:000011">
    <property type="entry name" value="1-phosphatidylinositol 4,5-bisphosphate phosphodiesterase gamma"/>
    <property type="match status" value="1"/>
</dbReference>
<dbReference type="SMART" id="SM00326">
    <property type="entry name" value="SH3"/>
    <property type="match status" value="1"/>
</dbReference>
<feature type="compositionally biased region" description="Acidic residues" evidence="15">
    <location>
        <begin position="502"/>
        <end position="518"/>
    </location>
</feature>
<dbReference type="GO" id="GO:0046488">
    <property type="term" value="P:phosphatidylinositol metabolic process"/>
    <property type="evidence" value="ECO:0007669"/>
    <property type="project" value="TreeGrafter"/>
</dbReference>
<keyword evidence="5" id="KW-0677">Repeat</keyword>
<accession>A0A9X6NEF6</accession>
<dbReference type="Pfam" id="PF00387">
    <property type="entry name" value="PI-PLC-Y"/>
    <property type="match status" value="1"/>
</dbReference>
<dbReference type="CDD" id="cd00275">
    <property type="entry name" value="C2_PLC_like"/>
    <property type="match status" value="1"/>
</dbReference>
<dbReference type="InterPro" id="IPR035892">
    <property type="entry name" value="C2_domain_sf"/>
</dbReference>
<dbReference type="SUPFAM" id="SSF50044">
    <property type="entry name" value="SH3-domain"/>
    <property type="match status" value="1"/>
</dbReference>
<dbReference type="OrthoDB" id="269822at2759"/>
<dbReference type="PANTHER" id="PTHR10336:SF159">
    <property type="entry name" value="1-PHOSPHATIDYLINOSITOL 4,5-BISPHOSPHATE PHOSPHODIESTERASE GAMMA"/>
    <property type="match status" value="1"/>
</dbReference>
<reference evidence="22" key="1">
    <citation type="submission" date="2017-01" db="EMBL/GenBank/DDBJ databases">
        <title>Comparative genomics of anhydrobiosis in the tardigrade Hypsibius dujardini.</title>
        <authorList>
            <person name="Yoshida Y."/>
            <person name="Koutsovoulos G."/>
            <person name="Laetsch D."/>
            <person name="Stevens L."/>
            <person name="Kumar S."/>
            <person name="Horikawa D."/>
            <person name="Ishino K."/>
            <person name="Komine S."/>
            <person name="Tomita M."/>
            <person name="Blaxter M."/>
            <person name="Arakawa K."/>
        </authorList>
    </citation>
    <scope>NUCLEOTIDE SEQUENCE [LARGE SCALE GENOMIC DNA]</scope>
    <source>
        <strain evidence="22">Z151</strain>
    </source>
</reference>
<dbReference type="Gene3D" id="3.20.20.190">
    <property type="entry name" value="Phosphatidylinositol (PI) phosphodiesterase"/>
    <property type="match status" value="2"/>
</dbReference>
<dbReference type="SMART" id="SM00149">
    <property type="entry name" value="PLCYc"/>
    <property type="match status" value="1"/>
</dbReference>
<evidence type="ECO:0000256" key="6">
    <source>
        <dbReference type="ARBA" id="ARBA00022801"/>
    </source>
</evidence>
<dbReference type="InterPro" id="IPR036028">
    <property type="entry name" value="SH3-like_dom_sf"/>
</dbReference>
<keyword evidence="3 13" id="KW-0728">SH3 domain</keyword>
<dbReference type="GO" id="GO:0032587">
    <property type="term" value="C:ruffle membrane"/>
    <property type="evidence" value="ECO:0007669"/>
    <property type="project" value="TreeGrafter"/>
</dbReference>
<dbReference type="CDD" id="cd11825">
    <property type="entry name" value="SH3_PLCgamma"/>
    <property type="match status" value="1"/>
</dbReference>
<dbReference type="Gene3D" id="2.60.40.150">
    <property type="entry name" value="C2 domain"/>
    <property type="match status" value="1"/>
</dbReference>
<evidence type="ECO:0000313" key="22">
    <source>
        <dbReference type="Proteomes" id="UP000192578"/>
    </source>
</evidence>
<keyword evidence="22" id="KW-1185">Reference proteome</keyword>
<dbReference type="InterPro" id="IPR057061">
    <property type="entry name" value="PLCG_EF-hand_2"/>
</dbReference>
<evidence type="ECO:0000256" key="15">
    <source>
        <dbReference type="SAM" id="MobiDB-lite"/>
    </source>
</evidence>
<evidence type="ECO:0000256" key="1">
    <source>
        <dbReference type="ARBA" id="ARBA00001913"/>
    </source>
</evidence>
<dbReference type="GO" id="GO:0004435">
    <property type="term" value="F:phosphatidylinositol-4,5-bisphosphate phospholipase C activity"/>
    <property type="evidence" value="ECO:0007669"/>
    <property type="project" value="UniProtKB-EC"/>
</dbReference>
<evidence type="ECO:0000259" key="16">
    <source>
        <dbReference type="PROSITE" id="PS50001"/>
    </source>
</evidence>
<dbReference type="PROSITE" id="PS50007">
    <property type="entry name" value="PIPLC_X_DOMAIN"/>
    <property type="match status" value="1"/>
</dbReference>
<dbReference type="Gene3D" id="1.10.238.10">
    <property type="entry name" value="EF-hand"/>
    <property type="match status" value="1"/>
</dbReference>
<dbReference type="CDD" id="cd13362">
    <property type="entry name" value="PH_PLC_gamma"/>
    <property type="match status" value="1"/>
</dbReference>
<evidence type="ECO:0000256" key="7">
    <source>
        <dbReference type="ARBA" id="ARBA00022837"/>
    </source>
</evidence>
<dbReference type="Pfam" id="PF23583">
    <property type="entry name" value="EF_HAND_2_PLCG"/>
    <property type="match status" value="1"/>
</dbReference>
<dbReference type="Gene3D" id="2.30.30.40">
    <property type="entry name" value="SH3 Domains"/>
    <property type="match status" value="1"/>
</dbReference>
<evidence type="ECO:0000256" key="3">
    <source>
        <dbReference type="ARBA" id="ARBA00022443"/>
    </source>
</evidence>
<dbReference type="SMART" id="SM00252">
    <property type="entry name" value="SH2"/>
    <property type="match status" value="2"/>
</dbReference>
<evidence type="ECO:0000256" key="2">
    <source>
        <dbReference type="ARBA" id="ARBA00012368"/>
    </source>
</evidence>
<dbReference type="InterPro" id="IPR001849">
    <property type="entry name" value="PH_domain"/>
</dbReference>
<evidence type="ECO:0000259" key="18">
    <source>
        <dbReference type="PROSITE" id="PS50003"/>
    </source>
</evidence>
<dbReference type="InterPro" id="IPR000008">
    <property type="entry name" value="C2_dom"/>
</dbReference>
<gene>
    <name evidence="21" type="ORF">BV898_15706</name>
</gene>
<dbReference type="SUPFAM" id="SSF50729">
    <property type="entry name" value="PH domain-like"/>
    <property type="match status" value="1"/>
</dbReference>
<dbReference type="Pfam" id="PF00018">
    <property type="entry name" value="SH3_1"/>
    <property type="match status" value="1"/>
</dbReference>
<dbReference type="InterPro" id="IPR000909">
    <property type="entry name" value="PLipase_C_PInositol-sp_X_dom"/>
</dbReference>
<dbReference type="SMART" id="SM00239">
    <property type="entry name" value="C2"/>
    <property type="match status" value="1"/>
</dbReference>
<feature type="domain" description="SH2" evidence="16">
    <location>
        <begin position="537"/>
        <end position="639"/>
    </location>
</feature>
<dbReference type="SUPFAM" id="SSF51695">
    <property type="entry name" value="PLC-like phosphodiesterases"/>
    <property type="match status" value="1"/>
</dbReference>
<dbReference type="InterPro" id="IPR001452">
    <property type="entry name" value="SH3_domain"/>
</dbReference>
<dbReference type="FunFam" id="2.30.30.40:FF:000119">
    <property type="entry name" value="1-phosphatidylinositol 4,5-bisphosphate phosphodiesterase gamma"/>
    <property type="match status" value="1"/>
</dbReference>
<comment type="cofactor">
    <cofactor evidence="1">
        <name>Ca(2+)</name>
        <dbReference type="ChEBI" id="CHEBI:29108"/>
    </cofactor>
</comment>
<evidence type="ECO:0000256" key="14">
    <source>
        <dbReference type="RuleBase" id="RU361133"/>
    </source>
</evidence>
<comment type="caution">
    <text evidence="21">The sequence shown here is derived from an EMBL/GenBank/DDBJ whole genome shotgun (WGS) entry which is preliminary data.</text>
</comment>
<proteinExistence type="predicted"/>
<sequence>MDVTLQTLSRSGTPLTKFYPKKRPDRKLFTIRLDTGQIVWANQGGGRTRVIEGSVDIRTIKEVRRDRNSKEFERLAEEARKYEKAQCFVIHYGTEFRLATISCVADTDEVAKKWVAAIEYLIVEAASATYMQQVNRWLRTEFHGRDYRVAITMPNLKEIMYRLNYKVPIPKLKDAFQEHDTSYRGEISFQGFAAIYHKFAPVEQIFLDCFAAYSKTKKYLTLAEFRHFLEKEQNSKWEKPEQALVEHVKLFHQEAKRDVSEICFTVSEFMGYLFSKTNSIWDSTNDAIVQDMEQPLTHYWIASSHNTYLTGNSLTSDSSVEAYTRCLRMGSRCIELDTWDGPDDMPFIYHGHTLTSRIRFIDVIEAIRDHAFATSEYPVILSIEDHCTLPQQRTMARLFQKTFGDMLVTQPVDRNEASMPSPQSLKRKIIIKHKRLPEGQETSELITMTSARDDESLRDTTDISLHKNGVMYLEDTINREWVPYYFVLSATKLCYMNKPEENENTQPDDSEAGSEDGENELKVQPRGSDDLHFSEKWFHGKLINGRQKAIELLEDYSYLGDGTFLVRDSDTFVGDYSLSFLREGEKHHCRIHTKPDQDHGHKFFLVGGKQFNNLYDLITYYRSNPLKSKNFDIVLKEPVPQPQAHKDKDWFYEKITREEAENMLRTIGRDGAFLVRKSERKEGDFVISFLGEREVKHCRISRDGRLFVIGSALFETLVELVEYYDNVPLYRRVKLKYPVTPELVNRARANNSDSMNGNDESGGEYMNLSISCRALYDYQASQHDELSFVKGAVITNVLKQDGGWWRGDCNGKTEHWFPSNYVEEIAGLDSRRDSVSENTLLGAEQLGSFELSGCTVQELPQGHAGKLFVFRLHAPNRPTPVEVACDTLEDLRSWLDAIRDFVRASNELFQLKKKNEQTFNCARELSNLIVYCISGVPFEPTAPNQDFREMSSFSETKVERWIAPDKCKTFLKYNWKRFSRIYPMGKRVNSSNYDPTRMWNCGSQMVALNYQTPDAPMHLNQGRFLQNGRTGYVLQPKFMRTETYDPYDPSTLKGVVEPMLLSVTIIAGRHFVKVGKGIASPFVEVEVTGADYDCSKYKTETVQENGFNPTWNETCDFDIHNPDLALIRFIVQDIDIFGDPNFLGQATFPVKCIRPGYRSVPLRNGWSEELELASLLVKIQFKSLKDEDPVLYEDIQQLRHETRDLSRKIEEHEVAGNRSTVKGLEDKLHETQGMLLKKTAERQQKTITNGIPAQKSSIKRPVKKVSSTGSTITAGSLVQRLGSLKP</sequence>
<evidence type="ECO:0000256" key="9">
    <source>
        <dbReference type="ARBA" id="ARBA00022999"/>
    </source>
</evidence>
<comment type="catalytic activity">
    <reaction evidence="14">
        <text>a 1,2-diacyl-sn-glycero-3-phospho-(1D-myo-inositol-4,5-bisphosphate) + H2O = 1D-myo-inositol 1,4,5-trisphosphate + a 1,2-diacyl-sn-glycerol + H(+)</text>
        <dbReference type="Rhea" id="RHEA:33179"/>
        <dbReference type="ChEBI" id="CHEBI:15377"/>
        <dbReference type="ChEBI" id="CHEBI:15378"/>
        <dbReference type="ChEBI" id="CHEBI:17815"/>
        <dbReference type="ChEBI" id="CHEBI:58456"/>
        <dbReference type="ChEBI" id="CHEBI:203600"/>
        <dbReference type="EC" id="3.1.4.11"/>
    </reaction>
</comment>
<dbReference type="Gene3D" id="3.30.505.10">
    <property type="entry name" value="SH2 domain"/>
    <property type="match status" value="2"/>
</dbReference>
<protein>
    <recommendedName>
        <fullName evidence="2 14">Phosphoinositide phospholipase C</fullName>
        <ecNumber evidence="2 14">3.1.4.11</ecNumber>
    </recommendedName>
</protein>
<dbReference type="Pfam" id="PF00168">
    <property type="entry name" value="C2"/>
    <property type="match status" value="1"/>
</dbReference>
<evidence type="ECO:0000256" key="13">
    <source>
        <dbReference type="PROSITE-ProRule" id="PRU00192"/>
    </source>
</evidence>
<dbReference type="GO" id="GO:0048015">
    <property type="term" value="P:phosphatidylinositol-mediated signaling"/>
    <property type="evidence" value="ECO:0007669"/>
    <property type="project" value="TreeGrafter"/>
</dbReference>
<dbReference type="PROSITE" id="PS50008">
    <property type="entry name" value="PIPLC_Y_DOMAIN"/>
    <property type="match status" value="1"/>
</dbReference>
<feature type="domain" description="C2" evidence="19">
    <location>
        <begin position="1042"/>
        <end position="1164"/>
    </location>
</feature>
<evidence type="ECO:0000256" key="11">
    <source>
        <dbReference type="ARBA" id="ARBA00023224"/>
    </source>
</evidence>
<dbReference type="PROSITE" id="PS50002">
    <property type="entry name" value="SH3"/>
    <property type="match status" value="1"/>
</dbReference>
<feature type="compositionally biased region" description="Polar residues" evidence="15">
    <location>
        <begin position="1247"/>
        <end position="1256"/>
    </location>
</feature>
<dbReference type="Pfam" id="PF00017">
    <property type="entry name" value="SH2"/>
    <property type="match status" value="2"/>
</dbReference>
<dbReference type="GO" id="GO:0010634">
    <property type="term" value="P:positive regulation of epithelial cell migration"/>
    <property type="evidence" value="ECO:0007669"/>
    <property type="project" value="TreeGrafter"/>
</dbReference>
<keyword evidence="7" id="KW-0106">Calcium</keyword>
<feature type="region of interest" description="Disordered" evidence="15">
    <location>
        <begin position="499"/>
        <end position="526"/>
    </location>
</feature>
<feature type="region of interest" description="Disordered" evidence="15">
    <location>
        <begin position="1247"/>
        <end position="1269"/>
    </location>
</feature>
<name>A0A9X6NEF6_HYPEX</name>
<dbReference type="EC" id="3.1.4.11" evidence="2 14"/>